<evidence type="ECO:0000313" key="2">
    <source>
        <dbReference type="EMBL" id="MFK8294485.1"/>
    </source>
</evidence>
<protein>
    <submittedName>
        <fullName evidence="2">Succinate dehydrogenase cytochrome b subunit</fullName>
    </submittedName>
</protein>
<keyword evidence="1" id="KW-0812">Transmembrane</keyword>
<dbReference type="Gene3D" id="1.20.1300.10">
    <property type="entry name" value="Fumarate reductase/succinate dehydrogenase, transmembrane subunit"/>
    <property type="match status" value="1"/>
</dbReference>
<evidence type="ECO:0000256" key="1">
    <source>
        <dbReference type="SAM" id="Phobius"/>
    </source>
</evidence>
<dbReference type="InterPro" id="IPR034804">
    <property type="entry name" value="SQR/QFR_C/D"/>
</dbReference>
<dbReference type="InterPro" id="IPR011138">
    <property type="entry name" value="Cytochrome_b-558"/>
</dbReference>
<proteinExistence type="predicted"/>
<organism evidence="2 3">
    <name type="scientific">Capnocytophaga stomatis</name>
    <dbReference type="NCBI Taxonomy" id="1848904"/>
    <lineage>
        <taxon>Bacteria</taxon>
        <taxon>Pseudomonadati</taxon>
        <taxon>Bacteroidota</taxon>
        <taxon>Flavobacteriia</taxon>
        <taxon>Flavobacteriales</taxon>
        <taxon>Flavobacteriaceae</taxon>
        <taxon>Capnocytophaga</taxon>
    </lineage>
</organism>
<keyword evidence="3" id="KW-1185">Reference proteome</keyword>
<feature type="transmembrane region" description="Helical" evidence="1">
    <location>
        <begin position="102"/>
        <end position="122"/>
    </location>
</feature>
<dbReference type="Proteomes" id="UP001622370">
    <property type="component" value="Unassembled WGS sequence"/>
</dbReference>
<dbReference type="NCBIfam" id="TIGR02046">
    <property type="entry name" value="sdhC_b558_fam"/>
    <property type="match status" value="1"/>
</dbReference>
<dbReference type="RefSeq" id="WP_203970329.1">
    <property type="nucleotide sequence ID" value="NZ_BOPK01000013.1"/>
</dbReference>
<evidence type="ECO:0000313" key="3">
    <source>
        <dbReference type="Proteomes" id="UP001622370"/>
    </source>
</evidence>
<dbReference type="CDD" id="cd03498">
    <property type="entry name" value="SQR_TypeB_2_TM"/>
    <property type="match status" value="1"/>
</dbReference>
<comment type="caution">
    <text evidence="2">The sequence shown here is derived from an EMBL/GenBank/DDBJ whole genome shotgun (WGS) entry which is preliminary data.</text>
</comment>
<feature type="transmembrane region" description="Helical" evidence="1">
    <location>
        <begin position="164"/>
        <end position="182"/>
    </location>
</feature>
<feature type="transmembrane region" description="Helical" evidence="1">
    <location>
        <begin position="63"/>
        <end position="81"/>
    </location>
</feature>
<keyword evidence="1" id="KW-0472">Membrane</keyword>
<gene>
    <name evidence="2" type="ORF">ACI76L_11880</name>
</gene>
<dbReference type="EMBL" id="JBJGWJ010000012">
    <property type="protein sequence ID" value="MFK8294485.1"/>
    <property type="molecule type" value="Genomic_DNA"/>
</dbReference>
<keyword evidence="1" id="KW-1133">Transmembrane helix</keyword>
<dbReference type="SUPFAM" id="SSF81343">
    <property type="entry name" value="Fumarate reductase respiratory complex transmembrane subunits"/>
    <property type="match status" value="1"/>
</dbReference>
<reference evidence="2 3" key="1">
    <citation type="journal article" date="2016" name="Sci. Rep.">
        <title>Whole genome sequencing identifies a novel species of the genus Capnocytophaga isolated from dog and cat bite wounds in humans.</title>
        <authorList>
            <person name="Zangenah S."/>
            <person name="Abbasi N."/>
            <person name="Andersson A.F."/>
            <person name="Bergman P."/>
        </authorList>
    </citation>
    <scope>NUCLEOTIDE SEQUENCE [LARGE SCALE GENOMIC DNA]</scope>
    <source>
        <strain evidence="2 3">W5</strain>
    </source>
</reference>
<sequence length="234" mass="26125">MAALFKTSIARKVAMALSALFLIVFLVIHLAVNFTSVFSADLFNDLSHFMGTNPIVQGVMQPILMLGVIFHFVMGFVLEIQNRKARGANAYARYNGAANSTWMSRNMIISGAVILLFLLFHLKDFWVHEMTVKYVNGDMSGLAADGGFRYYTDLIIAMSNPFRVAVYVLSFVFLYLHLIHGFQSSFQSIGLKDDKRKKFISKCGKIYSIVICGGFILVALFHFINNCGATQCNA</sequence>
<feature type="transmembrane region" description="Helical" evidence="1">
    <location>
        <begin position="203"/>
        <end position="224"/>
    </location>
</feature>
<name>A0ABW8QEH0_9FLAO</name>
<accession>A0ABW8QEH0</accession>